<sequence length="68" mass="7587">MKQKCVELSQFECELIVAFARQPKTAPVSTSLCRAIFRRLEGKPAFARTTVEVHEKSSVTVHPVAAEK</sequence>
<evidence type="ECO:0008006" key="3">
    <source>
        <dbReference type="Google" id="ProtNLM"/>
    </source>
</evidence>
<dbReference type="RefSeq" id="WP_186504478.1">
    <property type="nucleotide sequence ID" value="NZ_JACOGK010000049.1"/>
</dbReference>
<proteinExistence type="predicted"/>
<reference evidence="1 2" key="1">
    <citation type="submission" date="2020-08" db="EMBL/GenBank/DDBJ databases">
        <authorList>
            <person name="Liu C."/>
            <person name="Sun Q."/>
        </authorList>
    </citation>
    <scope>NUCLEOTIDE SEQUENCE [LARGE SCALE GENOMIC DNA]</scope>
    <source>
        <strain evidence="1 2">NSJ-59</strain>
    </source>
</reference>
<evidence type="ECO:0000313" key="2">
    <source>
        <dbReference type="Proteomes" id="UP000606870"/>
    </source>
</evidence>
<accession>A0ABR6VKU5</accession>
<comment type="caution">
    <text evidence="1">The sequence shown here is derived from an EMBL/GenBank/DDBJ whole genome shotgun (WGS) entry which is preliminary data.</text>
</comment>
<evidence type="ECO:0000313" key="1">
    <source>
        <dbReference type="EMBL" id="MBC3537912.1"/>
    </source>
</evidence>
<dbReference type="Proteomes" id="UP000606870">
    <property type="component" value="Unassembled WGS sequence"/>
</dbReference>
<keyword evidence="2" id="KW-1185">Reference proteome</keyword>
<organism evidence="1 2">
    <name type="scientific">Megasphaera hominis</name>
    <dbReference type="NCBI Taxonomy" id="159836"/>
    <lineage>
        <taxon>Bacteria</taxon>
        <taxon>Bacillati</taxon>
        <taxon>Bacillota</taxon>
        <taxon>Negativicutes</taxon>
        <taxon>Veillonellales</taxon>
        <taxon>Veillonellaceae</taxon>
        <taxon>Megasphaera</taxon>
    </lineage>
</organism>
<protein>
    <recommendedName>
        <fullName evidence="3">OmpR/PhoB-type domain-containing protein</fullName>
    </recommendedName>
</protein>
<gene>
    <name evidence="1" type="ORF">H8J70_11745</name>
</gene>
<dbReference type="EMBL" id="JACOGK010000049">
    <property type="protein sequence ID" value="MBC3537912.1"/>
    <property type="molecule type" value="Genomic_DNA"/>
</dbReference>
<name>A0ABR6VKU5_9FIRM</name>